<dbReference type="SUPFAM" id="SSF53187">
    <property type="entry name" value="Zn-dependent exopeptidases"/>
    <property type="match status" value="1"/>
</dbReference>
<gene>
    <name evidence="5" type="ORF">IDH41_14095</name>
</gene>
<dbReference type="Gene3D" id="3.40.630.40">
    <property type="entry name" value="Zn-dependent exopeptidases"/>
    <property type="match status" value="1"/>
</dbReference>
<dbReference type="Gene3D" id="3.30.457.10">
    <property type="entry name" value="Copper amine oxidase-like, N-terminal domain"/>
    <property type="match status" value="1"/>
</dbReference>
<dbReference type="GO" id="GO:0009253">
    <property type="term" value="P:peptidoglycan catabolic process"/>
    <property type="evidence" value="ECO:0007669"/>
    <property type="project" value="InterPro"/>
</dbReference>
<dbReference type="Gene3D" id="2.60.40.3500">
    <property type="match status" value="1"/>
</dbReference>
<dbReference type="SUPFAM" id="SSF55383">
    <property type="entry name" value="Copper amine oxidase, domain N"/>
    <property type="match status" value="2"/>
</dbReference>
<dbReference type="Pfam" id="PF01520">
    <property type="entry name" value="Amidase_3"/>
    <property type="match status" value="1"/>
</dbReference>
<sequence>MKRFVSMLLFLSVFFTMFASVGHAAEVVPKLYLNGQLLKSDVNPQIVNDYTMVPLAVLSDGMGYTYEWEHEAKRVTVFSGESSIVLSINDKTAIVNGEPVAMETMAQLVSNRTMVPLSFIGTQFGLDFEWKHLEKEVHMYEKPKEPEAPAEPTGWIKQVSFDGVSGLTIGYEGTLKADKPFYLENPRRIVIDFPNTAYTEEIMSQLVGEIKTAVEQNPLLASYRYSLFEPTKARVVIDVSEGIGFVMTENVGELRLDLMPAEEVPVDPGEPQEPPVTEPETPTGPEVYDIVIDAGHGGKDPGAYSVQKRYEKEFNLSVALKIKALLDKETQLKGHLTRSDDTFIELIDRVKFAENLKADLFVSIHANAIDKSSVTGTETYYSRAASKPFADVMHKHLLVGTGLKDRKVKQANYKVIKETTMPAVLLEAGYLTNQTDSKALFSDAVQNRIASEVVKGIKEYLEIK</sequence>
<keyword evidence="1" id="KW-0378">Hydrolase</keyword>
<feature type="signal peptide" evidence="3">
    <location>
        <begin position="1"/>
        <end position="24"/>
    </location>
</feature>
<dbReference type="SMART" id="SM00646">
    <property type="entry name" value="Ami_3"/>
    <property type="match status" value="1"/>
</dbReference>
<evidence type="ECO:0000259" key="4">
    <source>
        <dbReference type="SMART" id="SM00646"/>
    </source>
</evidence>
<dbReference type="InterPro" id="IPR036582">
    <property type="entry name" value="Mao_N_sf"/>
</dbReference>
<evidence type="ECO:0000313" key="6">
    <source>
        <dbReference type="Proteomes" id="UP000632125"/>
    </source>
</evidence>
<keyword evidence="6" id="KW-1185">Reference proteome</keyword>
<evidence type="ECO:0000256" key="3">
    <source>
        <dbReference type="SAM" id="SignalP"/>
    </source>
</evidence>
<dbReference type="CDD" id="cd02696">
    <property type="entry name" value="MurNAc-LAA"/>
    <property type="match status" value="1"/>
</dbReference>
<comment type="caution">
    <text evidence="5">The sequence shown here is derived from an EMBL/GenBank/DDBJ whole genome shotgun (WGS) entry which is preliminary data.</text>
</comment>
<dbReference type="InterPro" id="IPR002508">
    <property type="entry name" value="MurNAc-LAA_cat"/>
</dbReference>
<dbReference type="RefSeq" id="WP_190862039.1">
    <property type="nucleotide sequence ID" value="NZ_JACXIY010000015.1"/>
</dbReference>
<evidence type="ECO:0000256" key="2">
    <source>
        <dbReference type="SAM" id="MobiDB-lite"/>
    </source>
</evidence>
<dbReference type="InterPro" id="IPR050695">
    <property type="entry name" value="N-acetylmuramoyl_amidase_3"/>
</dbReference>
<dbReference type="EMBL" id="JACXIY010000015">
    <property type="protein sequence ID" value="MBD2869719.1"/>
    <property type="molecule type" value="Genomic_DNA"/>
</dbReference>
<dbReference type="PANTHER" id="PTHR30404:SF0">
    <property type="entry name" value="N-ACETYLMURAMOYL-L-ALANINE AMIDASE AMIC"/>
    <property type="match status" value="1"/>
</dbReference>
<name>A0A927H7L8_9BACL</name>
<evidence type="ECO:0000256" key="1">
    <source>
        <dbReference type="ARBA" id="ARBA00022801"/>
    </source>
</evidence>
<dbReference type="InterPro" id="IPR012854">
    <property type="entry name" value="Cu_amine_oxidase-like_N"/>
</dbReference>
<feature type="domain" description="MurNAc-LAA" evidence="4">
    <location>
        <begin position="350"/>
        <end position="458"/>
    </location>
</feature>
<dbReference type="Pfam" id="PF07833">
    <property type="entry name" value="Cu_amine_oxidN1"/>
    <property type="match status" value="1"/>
</dbReference>
<dbReference type="AlphaFoldDB" id="A0A927H7L8"/>
<organism evidence="5 6">
    <name type="scientific">Paenibacillus arenilitoris</name>
    <dbReference type="NCBI Taxonomy" id="2772299"/>
    <lineage>
        <taxon>Bacteria</taxon>
        <taxon>Bacillati</taxon>
        <taxon>Bacillota</taxon>
        <taxon>Bacilli</taxon>
        <taxon>Bacillales</taxon>
        <taxon>Paenibacillaceae</taxon>
        <taxon>Paenibacillus</taxon>
    </lineage>
</organism>
<dbReference type="PANTHER" id="PTHR30404">
    <property type="entry name" value="N-ACETYLMURAMOYL-L-ALANINE AMIDASE"/>
    <property type="match status" value="1"/>
</dbReference>
<keyword evidence="3" id="KW-0732">Signal</keyword>
<dbReference type="Proteomes" id="UP000632125">
    <property type="component" value="Unassembled WGS sequence"/>
</dbReference>
<reference evidence="5" key="1">
    <citation type="submission" date="2020-09" db="EMBL/GenBank/DDBJ databases">
        <title>A novel bacterium of genus Paenibacillus, isolated from South China Sea.</title>
        <authorList>
            <person name="Huang H."/>
            <person name="Mo K."/>
            <person name="Hu Y."/>
        </authorList>
    </citation>
    <scope>NUCLEOTIDE SEQUENCE</scope>
    <source>
        <strain evidence="5">IB182493</strain>
    </source>
</reference>
<accession>A0A927H7L8</accession>
<dbReference type="GO" id="GO:0008745">
    <property type="term" value="F:N-acetylmuramoyl-L-alanine amidase activity"/>
    <property type="evidence" value="ECO:0007669"/>
    <property type="project" value="InterPro"/>
</dbReference>
<protein>
    <submittedName>
        <fullName evidence="5">N-acetylmuramoyl-L-alanine amidase</fullName>
    </submittedName>
</protein>
<dbReference type="GO" id="GO:0030288">
    <property type="term" value="C:outer membrane-bounded periplasmic space"/>
    <property type="evidence" value="ECO:0007669"/>
    <property type="project" value="TreeGrafter"/>
</dbReference>
<feature type="region of interest" description="Disordered" evidence="2">
    <location>
        <begin position="265"/>
        <end position="284"/>
    </location>
</feature>
<feature type="chain" id="PRO_5036850224" evidence="3">
    <location>
        <begin position="25"/>
        <end position="464"/>
    </location>
</feature>
<proteinExistence type="predicted"/>
<evidence type="ECO:0000313" key="5">
    <source>
        <dbReference type="EMBL" id="MBD2869719.1"/>
    </source>
</evidence>